<feature type="domain" description="DUF7223" evidence="2">
    <location>
        <begin position="120"/>
        <end position="335"/>
    </location>
</feature>
<proteinExistence type="predicted"/>
<dbReference type="Pfam" id="PF22974">
    <property type="entry name" value="DUF7029"/>
    <property type="match status" value="1"/>
</dbReference>
<name>A0A1D9Q111_SCLS1</name>
<accession>A0A1D9Q111</accession>
<organism evidence="3 4">
    <name type="scientific">Sclerotinia sclerotiorum (strain ATCC 18683 / 1980 / Ss-1)</name>
    <name type="common">White mold</name>
    <name type="synonym">Whetzelinia sclerotiorum</name>
    <dbReference type="NCBI Taxonomy" id="665079"/>
    <lineage>
        <taxon>Eukaryota</taxon>
        <taxon>Fungi</taxon>
        <taxon>Dikarya</taxon>
        <taxon>Ascomycota</taxon>
        <taxon>Pezizomycotina</taxon>
        <taxon>Leotiomycetes</taxon>
        <taxon>Helotiales</taxon>
        <taxon>Sclerotiniaceae</taxon>
        <taxon>Sclerotinia</taxon>
    </lineage>
</organism>
<evidence type="ECO:0000313" key="3">
    <source>
        <dbReference type="EMBL" id="APA08625.1"/>
    </source>
</evidence>
<feature type="domain" description="DUF7029" evidence="1">
    <location>
        <begin position="2"/>
        <end position="58"/>
    </location>
</feature>
<dbReference type="InterPro" id="IPR054293">
    <property type="entry name" value="DUF7029"/>
</dbReference>
<dbReference type="InterPro" id="IPR055647">
    <property type="entry name" value="DUF7223"/>
</dbReference>
<dbReference type="VEuPathDB" id="FungiDB:sscle_04g033950"/>
<evidence type="ECO:0000259" key="2">
    <source>
        <dbReference type="Pfam" id="PF23865"/>
    </source>
</evidence>
<dbReference type="Proteomes" id="UP000177798">
    <property type="component" value="Chromosome 4"/>
</dbReference>
<dbReference type="EMBL" id="CP017817">
    <property type="protein sequence ID" value="APA08625.1"/>
    <property type="molecule type" value="Genomic_DNA"/>
</dbReference>
<dbReference type="OMA" id="FMIPGIV"/>
<reference evidence="4" key="1">
    <citation type="journal article" date="2017" name="Genome Biol. Evol.">
        <title>The complete genome sequence of the phytopathogenic fungus Sclerotinia sclerotiorum reveals insights into the genome architecture of broad host range pathogens.</title>
        <authorList>
            <person name="Derbyshire M."/>
            <person name="Denton-Giles M."/>
            <person name="Hegedus D."/>
            <person name="Seifbarghy S."/>
            <person name="Rollins J."/>
            <person name="van Kan J."/>
            <person name="Seidl M.F."/>
            <person name="Faino L."/>
            <person name="Mbengue M."/>
            <person name="Navaud O."/>
            <person name="Raffaele S."/>
            <person name="Hammond-Kosack K."/>
            <person name="Heard S."/>
            <person name="Oliver R."/>
        </authorList>
    </citation>
    <scope>NUCLEOTIDE SEQUENCE [LARGE SCALE GENOMIC DNA]</scope>
    <source>
        <strain evidence="4">ATCC 18683 / 1980 / Ss-1</strain>
    </source>
</reference>
<evidence type="ECO:0000259" key="1">
    <source>
        <dbReference type="Pfam" id="PF22974"/>
    </source>
</evidence>
<gene>
    <name evidence="3" type="ORF">sscle_04g033950</name>
</gene>
<dbReference type="AlphaFoldDB" id="A0A1D9Q111"/>
<dbReference type="Pfam" id="PF23865">
    <property type="entry name" value="DUF7223"/>
    <property type="match status" value="1"/>
</dbReference>
<evidence type="ECO:0000313" key="4">
    <source>
        <dbReference type="Proteomes" id="UP000177798"/>
    </source>
</evidence>
<dbReference type="RefSeq" id="XP_001596134.1">
    <property type="nucleotide sequence ID" value="XM_001596084.1"/>
</dbReference>
<dbReference type="KEGG" id="ssl:SS1G_02350"/>
<protein>
    <submittedName>
        <fullName evidence="3">Uncharacterized protein</fullName>
    </submittedName>
</protein>
<sequence>MAWKDLSQFLVISSHAGCNKEGARAPYLVSNVDYVSESNFAVLSVKRLEWSDTYDTMEVRFGMGLYESISLRVHVTSSETVSFSPTSFATPTASTSVHDIGYSVPADFNLGNFSLATARANETLSIKCVKCSIKGSIELTQGVFTINDSSLEIQEAINFLENGYFETVVNGLGAHIEIDAAIAGTFDESFSMSLVTLTLPGFQIPEIAAIGPMWTPTIRGAINISTNLDFTYGFEVAIPDNSSILLNIGNLSESTSHGFRNTTVTALPLTATDSSIALTLSLALHSEIFLGVDILSERGSLAAGAFLDLPALSVSITKLSSVDKNCNPAQSASVTPSQNPESKDIFPSLINIVTKAEIALGLETRAEVVVPEINFVENVGMTATLAGTEWLLPTACLSFDSKMKAFVSPTAAAAATATTTTGSSSTDSKQSASAGMQLSAPLVLAGDMGSLYLLQRATQLPRHVITNDQ</sequence>
<dbReference type="OrthoDB" id="5382170at2759"/>